<dbReference type="Proteomes" id="UP000620133">
    <property type="component" value="Chromosome"/>
</dbReference>
<feature type="domain" description="Glycosyl transferase family 1" evidence="2">
    <location>
        <begin position="187"/>
        <end position="349"/>
    </location>
</feature>
<dbReference type="PANTHER" id="PTHR46401:SF2">
    <property type="entry name" value="GLYCOSYLTRANSFERASE WBBK-RELATED"/>
    <property type="match status" value="1"/>
</dbReference>
<evidence type="ECO:0000259" key="3">
    <source>
        <dbReference type="Pfam" id="PF13439"/>
    </source>
</evidence>
<dbReference type="KEGG" id="manr:MPAN_009910"/>
<reference evidence="4" key="1">
    <citation type="submission" date="2021-01" db="EMBL/GenBank/DDBJ databases">
        <title>Draft genome sequence of Acholeplasmataceae bacterium strain Mahy22.</title>
        <authorList>
            <person name="Watanabe M."/>
            <person name="Kojima H."/>
            <person name="Fukui M."/>
        </authorList>
    </citation>
    <scope>NUCLEOTIDE SEQUENCE</scope>
    <source>
        <strain evidence="4">Mahy22</strain>
    </source>
</reference>
<evidence type="ECO:0000259" key="2">
    <source>
        <dbReference type="Pfam" id="PF00534"/>
    </source>
</evidence>
<dbReference type="AlphaFoldDB" id="A0A7U9TIG5"/>
<organism evidence="4 5">
    <name type="scientific">Mariniplasma anaerobium</name>
    <dbReference type="NCBI Taxonomy" id="2735436"/>
    <lineage>
        <taxon>Bacteria</taxon>
        <taxon>Bacillati</taxon>
        <taxon>Mycoplasmatota</taxon>
        <taxon>Mollicutes</taxon>
        <taxon>Acholeplasmatales</taxon>
        <taxon>Acholeplasmataceae</taxon>
        <taxon>Mariniplasma</taxon>
    </lineage>
</organism>
<proteinExistence type="predicted"/>
<evidence type="ECO:0000313" key="4">
    <source>
        <dbReference type="EMBL" id="BCR36098.1"/>
    </source>
</evidence>
<dbReference type="GO" id="GO:0009103">
    <property type="term" value="P:lipopolysaccharide biosynthetic process"/>
    <property type="evidence" value="ECO:0007669"/>
    <property type="project" value="TreeGrafter"/>
</dbReference>
<accession>A0A7U9TIG5</accession>
<evidence type="ECO:0000256" key="1">
    <source>
        <dbReference type="ARBA" id="ARBA00022679"/>
    </source>
</evidence>
<dbReference type="Pfam" id="PF00534">
    <property type="entry name" value="Glycos_transf_1"/>
    <property type="match status" value="1"/>
</dbReference>
<dbReference type="CDD" id="cd03809">
    <property type="entry name" value="GT4_MtfB-like"/>
    <property type="match status" value="1"/>
</dbReference>
<gene>
    <name evidence="4" type="ORF">MPAN_009910</name>
</gene>
<feature type="domain" description="Glycosyltransferase subfamily 4-like N-terminal" evidence="3">
    <location>
        <begin position="14"/>
        <end position="180"/>
    </location>
</feature>
<dbReference type="EMBL" id="AP024412">
    <property type="protein sequence ID" value="BCR36098.1"/>
    <property type="molecule type" value="Genomic_DNA"/>
</dbReference>
<dbReference type="RefSeq" id="WP_176239562.1">
    <property type="nucleotide sequence ID" value="NZ_AP024412.1"/>
</dbReference>
<dbReference type="SUPFAM" id="SSF53756">
    <property type="entry name" value="UDP-Glycosyltransferase/glycogen phosphorylase"/>
    <property type="match status" value="1"/>
</dbReference>
<dbReference type="InterPro" id="IPR001296">
    <property type="entry name" value="Glyco_trans_1"/>
</dbReference>
<protein>
    <submittedName>
        <fullName evidence="4">Glycosyl transferase</fullName>
    </submittedName>
</protein>
<evidence type="ECO:0000313" key="5">
    <source>
        <dbReference type="Proteomes" id="UP000620133"/>
    </source>
</evidence>
<dbReference type="PANTHER" id="PTHR46401">
    <property type="entry name" value="GLYCOSYLTRANSFERASE WBBK-RELATED"/>
    <property type="match status" value="1"/>
</dbReference>
<sequence>MKILVVFAISNRGGGSETFLINFLTRFSKLPNYEIVCFLPEERKDAYQIGNEKVKYIYISEEIIRNPFKRLKYENFTVKKMIKEINPDIIFIPSEAIPVSWKNLRSKIITNVHSTIQTSSYKTFFSRSFRENYDYFIRKRSLKLSDHIIFVSHLSMAEIKYKFAINDEKAVVIYHGVNIDENEYNKTDEYGDFILSVGDRYEHKNYELMIYLFSKLINKYELNSNLVIIGRKKVEKIDNRIFELISKLHLEKRVILLDNVPYLEIGKYYSSAKLYLNTSTWESFGITPLEAMSYKLPCVICNASALAEVYNDNLVYIDPKIESDVVMIDKIYKVYSDNTIREKYIDKGYSFAKKFSWDESINNYIRYFERIDI</sequence>
<dbReference type="GO" id="GO:0016757">
    <property type="term" value="F:glycosyltransferase activity"/>
    <property type="evidence" value="ECO:0007669"/>
    <property type="project" value="InterPro"/>
</dbReference>
<dbReference type="Gene3D" id="3.40.50.2000">
    <property type="entry name" value="Glycogen Phosphorylase B"/>
    <property type="match status" value="2"/>
</dbReference>
<keyword evidence="5" id="KW-1185">Reference proteome</keyword>
<dbReference type="Pfam" id="PF13439">
    <property type="entry name" value="Glyco_transf_4"/>
    <property type="match status" value="1"/>
</dbReference>
<name>A0A7U9TIG5_9MOLU</name>
<dbReference type="InterPro" id="IPR028098">
    <property type="entry name" value="Glyco_trans_4-like_N"/>
</dbReference>
<keyword evidence="1 4" id="KW-0808">Transferase</keyword>